<evidence type="ECO:0008006" key="3">
    <source>
        <dbReference type="Google" id="ProtNLM"/>
    </source>
</evidence>
<dbReference type="Proteomes" id="UP000029443">
    <property type="component" value="Unassembled WGS sequence"/>
</dbReference>
<dbReference type="Pfam" id="PF14337">
    <property type="entry name" value="Abi_alpha"/>
    <property type="match status" value="1"/>
</dbReference>
<sequence length="219" mass="23971">MSDSPLSPAALRARIQHLLYQLPPVQRADERLHQVEQDVLQGLKHRLEGLEPPGSLGGAVDSFQQLLEVSMEQSQEQARAMLISQVLAGTTADEARLLAALSDGSGFPMLTLFTGGRLSRGEVLHRHSNIGRAAGIQCTDFIAFYLSRLFARGLVVASGFSEERRTDYELLEGDSDYRNAEAALKAHSPKLKVRRETLHISPVGSKVWALLSEAAVSEE</sequence>
<comment type="caution">
    <text evidence="1">The sequence shown here is derived from an EMBL/GenBank/DDBJ whole genome shotgun (WGS) entry which is preliminary data.</text>
</comment>
<accession>A0ABR4WEB7</accession>
<evidence type="ECO:0000313" key="2">
    <source>
        <dbReference type="Proteomes" id="UP000029443"/>
    </source>
</evidence>
<protein>
    <recommendedName>
        <fullName evidence="3">DUF4393 domain-containing protein</fullName>
    </recommendedName>
</protein>
<name>A0ABR4WEB7_9GAMM</name>
<dbReference type="EMBL" id="ARXU01000003">
    <property type="protein sequence ID" value="KGD61793.1"/>
    <property type="molecule type" value="Genomic_DNA"/>
</dbReference>
<dbReference type="InterPro" id="IPR025506">
    <property type="entry name" value="Abi_alpha"/>
</dbReference>
<gene>
    <name evidence="1" type="ORF">T9A_01002</name>
</gene>
<evidence type="ECO:0000313" key="1">
    <source>
        <dbReference type="EMBL" id="KGD61793.1"/>
    </source>
</evidence>
<dbReference type="Gene3D" id="3.30.110.190">
    <property type="match status" value="1"/>
</dbReference>
<dbReference type="RefSeq" id="WP_232222016.1">
    <property type="nucleotide sequence ID" value="NZ_ARXU01000003.1"/>
</dbReference>
<reference evidence="1 2" key="1">
    <citation type="submission" date="2012-09" db="EMBL/GenBank/DDBJ databases">
        <title>Genome Sequence of alkane-degrading Bacterium Alcanivorax jadensis T9.</title>
        <authorList>
            <person name="Lai Q."/>
            <person name="Shao Z."/>
        </authorList>
    </citation>
    <scope>NUCLEOTIDE SEQUENCE [LARGE SCALE GENOMIC DNA]</scope>
    <source>
        <strain evidence="1 2">T9</strain>
    </source>
</reference>
<organism evidence="1 2">
    <name type="scientific">Alcanivorax jadensis T9</name>
    <dbReference type="NCBI Taxonomy" id="1177181"/>
    <lineage>
        <taxon>Bacteria</taxon>
        <taxon>Pseudomonadati</taxon>
        <taxon>Pseudomonadota</taxon>
        <taxon>Gammaproteobacteria</taxon>
        <taxon>Oceanospirillales</taxon>
        <taxon>Alcanivoracaceae</taxon>
        <taxon>Alcanivorax</taxon>
    </lineage>
</organism>
<proteinExistence type="predicted"/>
<keyword evidence="2" id="KW-1185">Reference proteome</keyword>